<keyword evidence="3" id="KW-1185">Reference proteome</keyword>
<dbReference type="EMBL" id="CP069030">
    <property type="protein sequence ID" value="QRC98207.1"/>
    <property type="molecule type" value="Genomic_DNA"/>
</dbReference>
<dbReference type="Proteomes" id="UP000663193">
    <property type="component" value="Chromosome 8"/>
</dbReference>
<feature type="compositionally biased region" description="Polar residues" evidence="1">
    <location>
        <begin position="42"/>
        <end position="53"/>
    </location>
</feature>
<proteinExistence type="predicted"/>
<name>A0A7U2F3W0_PHANO</name>
<accession>A0A7U2F3W0</accession>
<feature type="region of interest" description="Disordered" evidence="1">
    <location>
        <begin position="35"/>
        <end position="54"/>
    </location>
</feature>
<gene>
    <name evidence="2" type="ORF">JI435_411720</name>
</gene>
<evidence type="ECO:0000313" key="2">
    <source>
        <dbReference type="EMBL" id="QRC98207.1"/>
    </source>
</evidence>
<organism evidence="2 3">
    <name type="scientific">Phaeosphaeria nodorum (strain SN15 / ATCC MYA-4574 / FGSC 10173)</name>
    <name type="common">Glume blotch fungus</name>
    <name type="synonym">Parastagonospora nodorum</name>
    <dbReference type="NCBI Taxonomy" id="321614"/>
    <lineage>
        <taxon>Eukaryota</taxon>
        <taxon>Fungi</taxon>
        <taxon>Dikarya</taxon>
        <taxon>Ascomycota</taxon>
        <taxon>Pezizomycotina</taxon>
        <taxon>Dothideomycetes</taxon>
        <taxon>Pleosporomycetidae</taxon>
        <taxon>Pleosporales</taxon>
        <taxon>Pleosporineae</taxon>
        <taxon>Phaeosphaeriaceae</taxon>
        <taxon>Parastagonospora</taxon>
    </lineage>
</organism>
<dbReference type="AlphaFoldDB" id="A0A7U2F3W0"/>
<reference evidence="3" key="1">
    <citation type="journal article" date="2021" name="BMC Genomics">
        <title>Chromosome-level genome assembly and manually-curated proteome of model necrotroph Parastagonospora nodorum Sn15 reveals a genome-wide trove of candidate effector homologs, and redundancy of virulence-related functions within an accessory chromosome.</title>
        <authorList>
            <person name="Bertazzoni S."/>
            <person name="Jones D.A.B."/>
            <person name="Phan H.T."/>
            <person name="Tan K.-C."/>
            <person name="Hane J.K."/>
        </authorList>
    </citation>
    <scope>NUCLEOTIDE SEQUENCE [LARGE SCALE GENOMIC DNA]</scope>
    <source>
        <strain evidence="3">SN15 / ATCC MYA-4574 / FGSC 10173)</strain>
    </source>
</reference>
<protein>
    <submittedName>
        <fullName evidence="2">Uncharacterized protein</fullName>
    </submittedName>
</protein>
<sequence>MLAFFPSRRQDTLEKETTYRETPFQSASPPALHIAERKPARSPTSTILTGASEDSSHQRCTAGYTFSLPLRCDARALPTEKQIFGQLSFLRCSPGTLLLQCHAFDIARRCRPHLGCQTPVLRP</sequence>
<evidence type="ECO:0000313" key="3">
    <source>
        <dbReference type="Proteomes" id="UP000663193"/>
    </source>
</evidence>
<dbReference type="VEuPathDB" id="FungiDB:JI435_411720"/>
<evidence type="ECO:0000256" key="1">
    <source>
        <dbReference type="SAM" id="MobiDB-lite"/>
    </source>
</evidence>